<organism evidence="1 2">
    <name type="scientific">Acetobacter persici</name>
    <dbReference type="NCBI Taxonomy" id="1076596"/>
    <lineage>
        <taxon>Bacteria</taxon>
        <taxon>Pseudomonadati</taxon>
        <taxon>Pseudomonadota</taxon>
        <taxon>Alphaproteobacteria</taxon>
        <taxon>Acetobacterales</taxon>
        <taxon>Acetobacteraceae</taxon>
        <taxon>Acetobacter</taxon>
    </lineage>
</organism>
<evidence type="ECO:0000313" key="1">
    <source>
        <dbReference type="EMBL" id="AQT06612.1"/>
    </source>
</evidence>
<dbReference type="EMBL" id="CP014688">
    <property type="protein sequence ID" value="AQT06612.1"/>
    <property type="molecule type" value="Genomic_DNA"/>
</dbReference>
<evidence type="ECO:0000313" key="2">
    <source>
        <dbReference type="Proteomes" id="UP000189055"/>
    </source>
</evidence>
<sequence length="120" mass="13454">MTRSREEIETELQRTLVKGVRGPEAAWAAATRLYDEIRDKAVEEHIQAETACAGRVAETIDGRDARRYRTLRQLRKNVEGNTLAIVSLPDGTILTEEDADSEVDALENSVQLETEVRESV</sequence>
<dbReference type="AlphaFoldDB" id="A0A1U9LJK9"/>
<gene>
    <name evidence="1" type="ORF">A0U91_16520</name>
</gene>
<name>A0A1U9LJK9_9PROT</name>
<dbReference type="KEGG" id="aper:A0U91_16520"/>
<accession>A0A1U9LJK9</accession>
<protein>
    <submittedName>
        <fullName evidence="1">Uncharacterized protein</fullName>
    </submittedName>
</protein>
<geneLocation type="plasmid" evidence="2">
    <name>pac1084_1</name>
</geneLocation>
<keyword evidence="1" id="KW-0614">Plasmid</keyword>
<proteinExistence type="predicted"/>
<dbReference type="RefSeq" id="WP_077932238.1">
    <property type="nucleotide sequence ID" value="NZ_CP014688.1"/>
</dbReference>
<dbReference type="Proteomes" id="UP000189055">
    <property type="component" value="Plasmid pAC1084_1"/>
</dbReference>
<reference evidence="1 2" key="1">
    <citation type="submission" date="2016-03" db="EMBL/GenBank/DDBJ databases">
        <title>Acetic acid bacteria sequencing.</title>
        <authorList>
            <person name="Brandt J."/>
            <person name="Jakob F."/>
            <person name="Vogel R.F."/>
        </authorList>
    </citation>
    <scope>NUCLEOTIDE SEQUENCE [LARGE SCALE GENOMIC DNA]</scope>
    <source>
        <strain evidence="1 2">TMW2.1084</strain>
        <plasmid evidence="2">pac1084_1</plasmid>
    </source>
</reference>